<dbReference type="KEGG" id="asau:88171966"/>
<gene>
    <name evidence="2" type="ORF">PUMCH_000898</name>
</gene>
<evidence type="ECO:0000256" key="1">
    <source>
        <dbReference type="SAM" id="MobiDB-lite"/>
    </source>
</evidence>
<dbReference type="GeneID" id="88171966"/>
<dbReference type="EMBL" id="CP138894">
    <property type="protein sequence ID" value="WPK23656.1"/>
    <property type="molecule type" value="Genomic_DNA"/>
</dbReference>
<dbReference type="RefSeq" id="XP_062876042.1">
    <property type="nucleotide sequence ID" value="XM_063019972.1"/>
</dbReference>
<protein>
    <recommendedName>
        <fullName evidence="4">Karyogamy protein</fullName>
    </recommendedName>
</protein>
<evidence type="ECO:0000313" key="2">
    <source>
        <dbReference type="EMBL" id="WPK23656.1"/>
    </source>
</evidence>
<dbReference type="Proteomes" id="UP001338582">
    <property type="component" value="Chromosome 1"/>
</dbReference>
<accession>A0AAX4H567</accession>
<dbReference type="Pfam" id="PF08580">
    <property type="entry name" value="KAR9"/>
    <property type="match status" value="1"/>
</dbReference>
<feature type="region of interest" description="Disordered" evidence="1">
    <location>
        <begin position="661"/>
        <end position="680"/>
    </location>
</feature>
<dbReference type="InterPro" id="IPR013889">
    <property type="entry name" value="Karyogamy_KAR9"/>
</dbReference>
<name>A0AAX4H567_9ASCO</name>
<evidence type="ECO:0000313" key="3">
    <source>
        <dbReference type="Proteomes" id="UP001338582"/>
    </source>
</evidence>
<dbReference type="AlphaFoldDB" id="A0AAX4H567"/>
<evidence type="ECO:0008006" key="4">
    <source>
        <dbReference type="Google" id="ProtNLM"/>
    </source>
</evidence>
<reference evidence="2 3" key="1">
    <citation type="submission" date="2023-10" db="EMBL/GenBank/DDBJ databases">
        <title>Draft Genome Sequence of Candida saopaulonensis from a very Premature Infant with Sepsis.</title>
        <authorList>
            <person name="Ning Y."/>
            <person name="Dai R."/>
            <person name="Xiao M."/>
            <person name="Xu Y."/>
            <person name="Yan Q."/>
            <person name="Zhang L."/>
        </authorList>
    </citation>
    <scope>NUCLEOTIDE SEQUENCE [LARGE SCALE GENOMIC DNA]</scope>
    <source>
        <strain evidence="2 3">19XY460</strain>
    </source>
</reference>
<keyword evidence="3" id="KW-1185">Reference proteome</keyword>
<organism evidence="2 3">
    <name type="scientific">Australozyma saopauloensis</name>
    <dbReference type="NCBI Taxonomy" id="291208"/>
    <lineage>
        <taxon>Eukaryota</taxon>
        <taxon>Fungi</taxon>
        <taxon>Dikarya</taxon>
        <taxon>Ascomycota</taxon>
        <taxon>Saccharomycotina</taxon>
        <taxon>Pichiomycetes</taxon>
        <taxon>Metschnikowiaceae</taxon>
        <taxon>Australozyma</taxon>
    </lineage>
</organism>
<sequence length="680" mass="75917">MPPAPTISLEWALDKLPWLLLLRAENLDINCDLQCVRIEKTIECLLPYLVQLHGELVVCAGMEEDVQWHAKECNIVVGVADIVARVDVYLTSVFAWCVKLEDLRLCLGLKDLTMHTFDVQQLVIPLKKKCLMASRLVEMETYQLSALIEEVAGCTEELLKIRSSQLGDEILANTNLGEVFNLIQCNDISHLSGYSAKLAALSVLSPSDGSLLSALQHLSCRIDAMRFSMVLFTQQATDFLQQCNRHFPKSCQQLQRRIAALEEEWARTLTEYTLSKSVLLDRNCNSLFLFLVNQTILAVVELKARAHSLTEDAMEDADRIQLKLCSGVINFVHNAFQEETVARPEVIAKYNDVLLSEWEQLNHALLDPSPQTDHAANQAESPFCELRSPFNENRPPNTHKTPDFLRCLTLLRTSLNMAESAEVTPDTTPRNTPVIEFKPHALVLPKRNVSKRDEEKVVGLGLDLGLEFNQSSTVPLSVMKKDRIISLNVDPATVKGFNLRDKLSQLQESSTVSKLGSPAKLQEASIGDNSSRIPRILNNIAAAQIPKIEKQSANGSRIPVISRTHPVFSSIADKALAKEFDEQNDHFAEKSVLYTSLRTPPGFNLSSIRDSSTPRSTHRVPSHTTASYCLGLMTPNNTLGSVAEQYTPEVLDWGSRSLLRQRSKHAAATPAHKHPKKPWK</sequence>
<proteinExistence type="predicted"/>